<dbReference type="EMBL" id="ASTJ01000036">
    <property type="protein sequence ID" value="EPC01082.1"/>
    <property type="molecule type" value="Genomic_DNA"/>
</dbReference>
<keyword evidence="2" id="KW-1185">Reference proteome</keyword>
<proteinExistence type="predicted"/>
<comment type="caution">
    <text evidence="1">The sequence shown here is derived from an EMBL/GenBank/DDBJ whole genome shotgun (WGS) entry which is preliminary data.</text>
</comment>
<reference evidence="1 2" key="1">
    <citation type="journal article" date="2013" name="Genome Announc.">
        <title>Draft genome sequence of the moderately halophilic gammaproteobacterium Halomonas anticariensis FP35.</title>
        <authorList>
            <person name="Tahrioui A."/>
            <person name="Quesada E."/>
            <person name="Llamas I."/>
        </authorList>
    </citation>
    <scope>NUCLEOTIDE SEQUENCE [LARGE SCALE GENOMIC DNA]</scope>
    <source>
        <strain evidence="2">DSM 16096 / CECT 5854 / LMG 22089 / FP35</strain>
    </source>
</reference>
<evidence type="ECO:0000313" key="1">
    <source>
        <dbReference type="EMBL" id="EPC01082.1"/>
    </source>
</evidence>
<accession>S2KG34</accession>
<dbReference type="Proteomes" id="UP000014463">
    <property type="component" value="Unassembled WGS sequence"/>
</dbReference>
<dbReference type="AlphaFoldDB" id="S2KG34"/>
<evidence type="ECO:0000313" key="2">
    <source>
        <dbReference type="Proteomes" id="UP000014463"/>
    </source>
</evidence>
<sequence length="46" mass="5103">MTMVAADYYLRLAMRVVFRMTSGLYLDSMLAGMGGQCPFSVASSRF</sequence>
<protein>
    <submittedName>
        <fullName evidence="1">Uncharacterized protein</fullName>
    </submittedName>
</protein>
<name>S2KG34_LITA3</name>
<dbReference type="STRING" id="1121939.L861_10945"/>
<gene>
    <name evidence="1" type="ORF">L861_10945</name>
</gene>
<organism evidence="1 2">
    <name type="scientific">Litchfieldella anticariensis (strain DSM 16096 / CECT 5854 / CIP 108499 / LMG 22089 / FP35)</name>
    <name type="common">Halomonas anticariensis</name>
    <dbReference type="NCBI Taxonomy" id="1121939"/>
    <lineage>
        <taxon>Bacteria</taxon>
        <taxon>Pseudomonadati</taxon>
        <taxon>Pseudomonadota</taxon>
        <taxon>Gammaproteobacteria</taxon>
        <taxon>Oceanospirillales</taxon>
        <taxon>Halomonadaceae</taxon>
        <taxon>Litchfieldella</taxon>
    </lineage>
</organism>